<dbReference type="OrthoDB" id="2117459at2759"/>
<protein>
    <submittedName>
        <fullName evidence="4">Uncharacterized protein</fullName>
    </submittedName>
</protein>
<keyword evidence="5" id="KW-1185">Reference proteome</keyword>
<feature type="compositionally biased region" description="Low complexity" evidence="1">
    <location>
        <begin position="571"/>
        <end position="596"/>
    </location>
</feature>
<gene>
    <name evidence="4" type="ORF">K469DRAFT_641714</name>
</gene>
<evidence type="ECO:0000256" key="1">
    <source>
        <dbReference type="SAM" id="MobiDB-lite"/>
    </source>
</evidence>
<dbReference type="PANTHER" id="PTHR47185:SF2">
    <property type="entry name" value="FUNGAL PROTEIN"/>
    <property type="match status" value="1"/>
</dbReference>
<proteinExistence type="predicted"/>
<dbReference type="GO" id="GO:0035091">
    <property type="term" value="F:phosphatidylinositol binding"/>
    <property type="evidence" value="ECO:0007669"/>
    <property type="project" value="TreeGrafter"/>
</dbReference>
<feature type="region of interest" description="Disordered" evidence="1">
    <location>
        <begin position="571"/>
        <end position="604"/>
    </location>
</feature>
<sequence>MSSLSPAQTHALFDILIHHQLYAEIESFKYASAIDHYGYPFRKDDGVQTTSPLLQNMLNKFVLRLPGLNNVGLEFWQEKCRLLVAKLGEAELSESYDKGAIGARKALATAISSLLEYIARGMLGGYPMKRPISKEKEYDTTKAEDILAAWDDGVQELIYGDLIDDLFRVTAETGYLEDHSSLVQGTHEYILLNLASFLHHTFIMSPDGQYILRLIENVHRLIPYYMVKQTLRVGNAATMINGMVKLVLTKISVTAVTNWIGLTNNINDGMNLMQSIISTVMVWDTSEFQKRAQKLESGRDAPCKSVLRAIKAHVYASREAHEVARSSSVHFSKSIIVTILESADPAVDTDSVTEHQHDIAMEYYSTLLSIRDREELTKILCKLQPDLLTSAIKDLINAYDPIIRAIHNAVDLSGTVTDAENFLTDLIKVSKPKRSNDANSRTHSRSNSRSNSPIPNGKIVDVEPDHGGLPTVEDYVLLLRKHIPSAHKFMHQVAKNAPDLANQYREYVIAVIAEFRVRDATSNLQPNGETETGAGSMTAPLISLFSTLEPSKQEELRKLLDLHEKHLSQLKSTSSSRLKSIIPSRPPSSSFSTSKSTHAHAGTTHGPGMYLSRWHALIDSTLISPASKNGPVRRGWEVKGELDGKGSKTDTHLPRIGHGKRGGSGNLSIGDGIGDALERKERKRDGKEEIKTERVWEVMRGVWEELCRGMEVMGPS</sequence>
<dbReference type="Proteomes" id="UP000800200">
    <property type="component" value="Unassembled WGS sequence"/>
</dbReference>
<dbReference type="PANTHER" id="PTHR47185">
    <property type="entry name" value="PX DOMAIN-CONTAINING PROTEIN YPR097W"/>
    <property type="match status" value="1"/>
</dbReference>
<feature type="region of interest" description="Disordered" evidence="1">
    <location>
        <begin position="433"/>
        <end position="465"/>
    </location>
</feature>
<feature type="domain" description="PX" evidence="2">
    <location>
        <begin position="165"/>
        <end position="349"/>
    </location>
</feature>
<evidence type="ECO:0000313" key="5">
    <source>
        <dbReference type="Proteomes" id="UP000800200"/>
    </source>
</evidence>
<feature type="compositionally biased region" description="Low complexity" evidence="1">
    <location>
        <begin position="439"/>
        <end position="452"/>
    </location>
</feature>
<evidence type="ECO:0000259" key="3">
    <source>
        <dbReference type="Pfam" id="PF12828"/>
    </source>
</evidence>
<dbReference type="Pfam" id="PF12828">
    <property type="entry name" value="PXB"/>
    <property type="match status" value="1"/>
</dbReference>
<dbReference type="AlphaFoldDB" id="A0A6A6DN52"/>
<accession>A0A6A6DN52</accession>
<dbReference type="Pfam" id="PF12825">
    <property type="entry name" value="DUF3818"/>
    <property type="match status" value="2"/>
</dbReference>
<feature type="region of interest" description="Disordered" evidence="1">
    <location>
        <begin position="631"/>
        <end position="673"/>
    </location>
</feature>
<dbReference type="InterPro" id="IPR024555">
    <property type="entry name" value="PX-associated"/>
</dbReference>
<organism evidence="4 5">
    <name type="scientific">Zopfia rhizophila CBS 207.26</name>
    <dbReference type="NCBI Taxonomy" id="1314779"/>
    <lineage>
        <taxon>Eukaryota</taxon>
        <taxon>Fungi</taxon>
        <taxon>Dikarya</taxon>
        <taxon>Ascomycota</taxon>
        <taxon>Pezizomycotina</taxon>
        <taxon>Dothideomycetes</taxon>
        <taxon>Dothideomycetes incertae sedis</taxon>
        <taxon>Zopfiaceae</taxon>
        <taxon>Zopfia</taxon>
    </lineage>
</organism>
<feature type="domain" description="PX" evidence="2">
    <location>
        <begin position="361"/>
        <end position="437"/>
    </location>
</feature>
<name>A0A6A6DN52_9PEZI</name>
<dbReference type="InterPro" id="IPR047168">
    <property type="entry name" value="LEC1-like"/>
</dbReference>
<feature type="compositionally biased region" description="Basic and acidic residues" evidence="1">
    <location>
        <begin position="634"/>
        <end position="653"/>
    </location>
</feature>
<evidence type="ECO:0000313" key="4">
    <source>
        <dbReference type="EMBL" id="KAF2179056.1"/>
    </source>
</evidence>
<dbReference type="EMBL" id="ML994670">
    <property type="protein sequence ID" value="KAF2179056.1"/>
    <property type="molecule type" value="Genomic_DNA"/>
</dbReference>
<dbReference type="InterPro" id="IPR024554">
    <property type="entry name" value="LEC1-like_C"/>
</dbReference>
<reference evidence="4" key="1">
    <citation type="journal article" date="2020" name="Stud. Mycol.">
        <title>101 Dothideomycetes genomes: a test case for predicting lifestyles and emergence of pathogens.</title>
        <authorList>
            <person name="Haridas S."/>
            <person name="Albert R."/>
            <person name="Binder M."/>
            <person name="Bloem J."/>
            <person name="Labutti K."/>
            <person name="Salamov A."/>
            <person name="Andreopoulos B."/>
            <person name="Baker S."/>
            <person name="Barry K."/>
            <person name="Bills G."/>
            <person name="Bluhm B."/>
            <person name="Cannon C."/>
            <person name="Castanera R."/>
            <person name="Culley D."/>
            <person name="Daum C."/>
            <person name="Ezra D."/>
            <person name="Gonzalez J."/>
            <person name="Henrissat B."/>
            <person name="Kuo A."/>
            <person name="Liang C."/>
            <person name="Lipzen A."/>
            <person name="Lutzoni F."/>
            <person name="Magnuson J."/>
            <person name="Mondo S."/>
            <person name="Nolan M."/>
            <person name="Ohm R."/>
            <person name="Pangilinan J."/>
            <person name="Park H.-J."/>
            <person name="Ramirez L."/>
            <person name="Alfaro M."/>
            <person name="Sun H."/>
            <person name="Tritt A."/>
            <person name="Yoshinaga Y."/>
            <person name="Zwiers L.-H."/>
            <person name="Turgeon B."/>
            <person name="Goodwin S."/>
            <person name="Spatafora J."/>
            <person name="Crous P."/>
            <person name="Grigoriev I."/>
        </authorList>
    </citation>
    <scope>NUCLEOTIDE SEQUENCE</scope>
    <source>
        <strain evidence="4">CBS 207.26</strain>
    </source>
</reference>
<feature type="domain" description="PX-associated" evidence="3">
    <location>
        <begin position="2"/>
        <end position="120"/>
    </location>
</feature>
<evidence type="ECO:0000259" key="2">
    <source>
        <dbReference type="Pfam" id="PF12825"/>
    </source>
</evidence>